<protein>
    <submittedName>
        <fullName evidence="2">Uncharacterized protein</fullName>
    </submittedName>
</protein>
<dbReference type="AlphaFoldDB" id="A0A812TWA9"/>
<proteinExistence type="predicted"/>
<evidence type="ECO:0000313" key="3">
    <source>
        <dbReference type="Proteomes" id="UP000604046"/>
    </source>
</evidence>
<evidence type="ECO:0000256" key="1">
    <source>
        <dbReference type="SAM" id="MobiDB-lite"/>
    </source>
</evidence>
<reference evidence="2" key="1">
    <citation type="submission" date="2021-02" db="EMBL/GenBank/DDBJ databases">
        <authorList>
            <person name="Dougan E. K."/>
            <person name="Rhodes N."/>
            <person name="Thang M."/>
            <person name="Chan C."/>
        </authorList>
    </citation>
    <scope>NUCLEOTIDE SEQUENCE</scope>
</reference>
<dbReference type="Proteomes" id="UP000604046">
    <property type="component" value="Unassembled WGS sequence"/>
</dbReference>
<keyword evidence="3" id="KW-1185">Reference proteome</keyword>
<feature type="region of interest" description="Disordered" evidence="1">
    <location>
        <begin position="101"/>
        <end position="124"/>
    </location>
</feature>
<comment type="caution">
    <text evidence="2">The sequence shown here is derived from an EMBL/GenBank/DDBJ whole genome shotgun (WGS) entry which is preliminary data.</text>
</comment>
<sequence length="171" mass="19149">MSFLQTGHTPQMQSHCKWRWSNIVQVDLLETRVVRLHTDNHVLSSILKGEPELYILTPKGWHRAEQHLALPPLPQGFADSLIESPFDNCAVQGDLRMKMQEQETQHGGCFPHTSNRPSLDHQRPQRVASTFKSHGAEVNDAVGLPLSLLQAVGQQLDSLSAASEPRASVYR</sequence>
<dbReference type="EMBL" id="CAJNDS010002609">
    <property type="protein sequence ID" value="CAE7543918.1"/>
    <property type="molecule type" value="Genomic_DNA"/>
</dbReference>
<organism evidence="2 3">
    <name type="scientific">Symbiodinium natans</name>
    <dbReference type="NCBI Taxonomy" id="878477"/>
    <lineage>
        <taxon>Eukaryota</taxon>
        <taxon>Sar</taxon>
        <taxon>Alveolata</taxon>
        <taxon>Dinophyceae</taxon>
        <taxon>Suessiales</taxon>
        <taxon>Symbiodiniaceae</taxon>
        <taxon>Symbiodinium</taxon>
    </lineage>
</organism>
<evidence type="ECO:0000313" key="2">
    <source>
        <dbReference type="EMBL" id="CAE7543918.1"/>
    </source>
</evidence>
<accession>A0A812TWA9</accession>
<name>A0A812TWA9_9DINO</name>
<gene>
    <name evidence="2" type="ORF">SNAT2548_LOCUS30507</name>
</gene>